<keyword evidence="1" id="KW-0732">Signal</keyword>
<organism evidence="2 3">
    <name type="scientific">Setaria viridis</name>
    <name type="common">Green bristlegrass</name>
    <name type="synonym">Setaria italica subsp. viridis</name>
    <dbReference type="NCBI Taxonomy" id="4556"/>
    <lineage>
        <taxon>Eukaryota</taxon>
        <taxon>Viridiplantae</taxon>
        <taxon>Streptophyta</taxon>
        <taxon>Embryophyta</taxon>
        <taxon>Tracheophyta</taxon>
        <taxon>Spermatophyta</taxon>
        <taxon>Magnoliopsida</taxon>
        <taxon>Liliopsida</taxon>
        <taxon>Poales</taxon>
        <taxon>Poaceae</taxon>
        <taxon>PACMAD clade</taxon>
        <taxon>Panicoideae</taxon>
        <taxon>Panicodae</taxon>
        <taxon>Paniceae</taxon>
        <taxon>Cenchrinae</taxon>
        <taxon>Setaria</taxon>
    </lineage>
</organism>
<evidence type="ECO:0008006" key="4">
    <source>
        <dbReference type="Google" id="ProtNLM"/>
    </source>
</evidence>
<dbReference type="Proteomes" id="UP000298652">
    <property type="component" value="Chromosome 1"/>
</dbReference>
<feature type="chain" id="PRO_5020767338" description="Secreted protein" evidence="1">
    <location>
        <begin position="23"/>
        <end position="97"/>
    </location>
</feature>
<evidence type="ECO:0000256" key="1">
    <source>
        <dbReference type="SAM" id="SignalP"/>
    </source>
</evidence>
<keyword evidence="3" id="KW-1185">Reference proteome</keyword>
<dbReference type="EMBL" id="CM016552">
    <property type="protein sequence ID" value="TKW41324.1"/>
    <property type="molecule type" value="Genomic_DNA"/>
</dbReference>
<protein>
    <recommendedName>
        <fullName evidence="4">Secreted protein</fullName>
    </recommendedName>
</protein>
<name>A0A4U6WGW6_SETVI</name>
<proteinExistence type="predicted"/>
<sequence>MHPIHHLHHLHALLLIMHHCIRVEFMHHCIRVEFETPFIHALLLIMHHCIRVEFMHHCIRVEFETPEQEVGEPEPIAAGVSFEPQGRHLTSLNFILD</sequence>
<reference evidence="2" key="1">
    <citation type="submission" date="2019-03" db="EMBL/GenBank/DDBJ databases">
        <title>WGS assembly of Setaria viridis.</title>
        <authorList>
            <person name="Huang P."/>
            <person name="Jenkins J."/>
            <person name="Grimwood J."/>
            <person name="Barry K."/>
            <person name="Healey A."/>
            <person name="Mamidi S."/>
            <person name="Sreedasyam A."/>
            <person name="Shu S."/>
            <person name="Feldman M."/>
            <person name="Wu J."/>
            <person name="Yu Y."/>
            <person name="Chen C."/>
            <person name="Johnson J."/>
            <person name="Rokhsar D."/>
            <person name="Baxter I."/>
            <person name="Schmutz J."/>
            <person name="Brutnell T."/>
            <person name="Kellogg E."/>
        </authorList>
    </citation>
    <scope>NUCLEOTIDE SEQUENCE [LARGE SCALE GENOMIC DNA]</scope>
</reference>
<gene>
    <name evidence="2" type="ORF">SEVIR_1G306666v2</name>
</gene>
<dbReference type="Gramene" id="TKW41324">
    <property type="protein sequence ID" value="TKW41324"/>
    <property type="gene ID" value="SEVIR_1G306666v2"/>
</dbReference>
<dbReference type="AlphaFoldDB" id="A0A4U6WGW6"/>
<feature type="signal peptide" evidence="1">
    <location>
        <begin position="1"/>
        <end position="22"/>
    </location>
</feature>
<accession>A0A4U6WGW6</accession>
<evidence type="ECO:0000313" key="2">
    <source>
        <dbReference type="EMBL" id="TKW41324.1"/>
    </source>
</evidence>
<evidence type="ECO:0000313" key="3">
    <source>
        <dbReference type="Proteomes" id="UP000298652"/>
    </source>
</evidence>